<reference evidence="2" key="1">
    <citation type="submission" date="2014-09" db="EMBL/GenBank/DDBJ databases">
        <authorList>
            <person name="Magalhaes I.L.F."/>
            <person name="Oliveira U."/>
            <person name="Santos F.R."/>
            <person name="Vidigal T.H.D.A."/>
            <person name="Brescovit A.D."/>
            <person name="Santos A.J."/>
        </authorList>
    </citation>
    <scope>NUCLEOTIDE SEQUENCE</scope>
    <source>
        <tissue evidence="2">Shoot tissue taken approximately 20 cm above the soil surface</tissue>
    </source>
</reference>
<evidence type="ECO:0000313" key="2">
    <source>
        <dbReference type="EMBL" id="JAD43455.1"/>
    </source>
</evidence>
<accession>A0A0A9A367</accession>
<proteinExistence type="predicted"/>
<evidence type="ECO:0000256" key="1">
    <source>
        <dbReference type="SAM" id="MobiDB-lite"/>
    </source>
</evidence>
<name>A0A0A9A367_ARUDO</name>
<feature type="compositionally biased region" description="Pro residues" evidence="1">
    <location>
        <begin position="78"/>
        <end position="90"/>
    </location>
</feature>
<dbReference type="AlphaFoldDB" id="A0A0A9A367"/>
<protein>
    <submittedName>
        <fullName evidence="2">Uncharacterized protein</fullName>
    </submittedName>
</protein>
<feature type="region of interest" description="Disordered" evidence="1">
    <location>
        <begin position="43"/>
        <end position="132"/>
    </location>
</feature>
<sequence>MEHQPLMGISMSEMQASLQRDGVDHPEAVGLGTAMGLLFLYDAIPDPPVSPAERGPHSTASTASAASPTRSSRTSSPASPPRTPRAPPRSPRAGAASGAPCPSSSSTPTSSRASSRPSGWHREATTTRRSPS</sequence>
<feature type="compositionally biased region" description="Low complexity" evidence="1">
    <location>
        <begin position="91"/>
        <end position="118"/>
    </location>
</feature>
<dbReference type="EMBL" id="GBRH01254440">
    <property type="protein sequence ID" value="JAD43455.1"/>
    <property type="molecule type" value="Transcribed_RNA"/>
</dbReference>
<organism evidence="2">
    <name type="scientific">Arundo donax</name>
    <name type="common">Giant reed</name>
    <name type="synonym">Donax arundinaceus</name>
    <dbReference type="NCBI Taxonomy" id="35708"/>
    <lineage>
        <taxon>Eukaryota</taxon>
        <taxon>Viridiplantae</taxon>
        <taxon>Streptophyta</taxon>
        <taxon>Embryophyta</taxon>
        <taxon>Tracheophyta</taxon>
        <taxon>Spermatophyta</taxon>
        <taxon>Magnoliopsida</taxon>
        <taxon>Liliopsida</taxon>
        <taxon>Poales</taxon>
        <taxon>Poaceae</taxon>
        <taxon>PACMAD clade</taxon>
        <taxon>Arundinoideae</taxon>
        <taxon>Arundineae</taxon>
        <taxon>Arundo</taxon>
    </lineage>
</organism>
<reference evidence="2" key="2">
    <citation type="journal article" date="2015" name="Data Brief">
        <title>Shoot transcriptome of the giant reed, Arundo donax.</title>
        <authorList>
            <person name="Barrero R.A."/>
            <person name="Guerrero F.D."/>
            <person name="Moolhuijzen P."/>
            <person name="Goolsby J.A."/>
            <person name="Tidwell J."/>
            <person name="Bellgard S.E."/>
            <person name="Bellgard M.I."/>
        </authorList>
    </citation>
    <scope>NUCLEOTIDE SEQUENCE</scope>
    <source>
        <tissue evidence="2">Shoot tissue taken approximately 20 cm above the soil surface</tissue>
    </source>
</reference>
<feature type="compositionally biased region" description="Low complexity" evidence="1">
    <location>
        <begin position="58"/>
        <end position="77"/>
    </location>
</feature>